<dbReference type="AlphaFoldDB" id="A0AAV5D9E4"/>
<dbReference type="PROSITE" id="PS50275">
    <property type="entry name" value="SAC"/>
    <property type="match status" value="1"/>
</dbReference>
<accession>A0AAV5D9E4</accession>
<feature type="domain" description="SAC" evidence="1">
    <location>
        <begin position="28"/>
        <end position="103"/>
    </location>
</feature>
<dbReference type="EMBL" id="BQKI01000013">
    <property type="protein sequence ID" value="GJN06655.1"/>
    <property type="molecule type" value="Genomic_DNA"/>
</dbReference>
<proteinExistence type="predicted"/>
<organism evidence="2 3">
    <name type="scientific">Eleusine coracana subsp. coracana</name>
    <dbReference type="NCBI Taxonomy" id="191504"/>
    <lineage>
        <taxon>Eukaryota</taxon>
        <taxon>Viridiplantae</taxon>
        <taxon>Streptophyta</taxon>
        <taxon>Embryophyta</taxon>
        <taxon>Tracheophyta</taxon>
        <taxon>Spermatophyta</taxon>
        <taxon>Magnoliopsida</taxon>
        <taxon>Liliopsida</taxon>
        <taxon>Poales</taxon>
        <taxon>Poaceae</taxon>
        <taxon>PACMAD clade</taxon>
        <taxon>Chloridoideae</taxon>
        <taxon>Cynodonteae</taxon>
        <taxon>Eleusininae</taxon>
        <taxon>Eleusine</taxon>
    </lineage>
</organism>
<evidence type="ECO:0000313" key="2">
    <source>
        <dbReference type="EMBL" id="GJN06655.1"/>
    </source>
</evidence>
<dbReference type="PANTHER" id="PTHR45662">
    <property type="entry name" value="PHOSPHATIDYLINOSITIDE PHOSPHATASE SAC1"/>
    <property type="match status" value="1"/>
</dbReference>
<protein>
    <recommendedName>
        <fullName evidence="1">SAC domain-containing protein</fullName>
    </recommendedName>
</protein>
<gene>
    <name evidence="2" type="primary">ga24409</name>
    <name evidence="2" type="ORF">PR202_ga24409</name>
</gene>
<dbReference type="Pfam" id="PF02383">
    <property type="entry name" value="Syja_N"/>
    <property type="match status" value="1"/>
</dbReference>
<dbReference type="GO" id="GO:0043812">
    <property type="term" value="F:phosphatidylinositol-4-phosphate phosphatase activity"/>
    <property type="evidence" value="ECO:0007669"/>
    <property type="project" value="TreeGrafter"/>
</dbReference>
<evidence type="ECO:0000259" key="1">
    <source>
        <dbReference type="PROSITE" id="PS50275"/>
    </source>
</evidence>
<dbReference type="GO" id="GO:0046856">
    <property type="term" value="P:phosphatidylinositol dephosphorylation"/>
    <property type="evidence" value="ECO:0007669"/>
    <property type="project" value="TreeGrafter"/>
</dbReference>
<name>A0AAV5D9E4_ELECO</name>
<dbReference type="InterPro" id="IPR002013">
    <property type="entry name" value="SAC_dom"/>
</dbReference>
<reference evidence="2" key="2">
    <citation type="submission" date="2021-12" db="EMBL/GenBank/DDBJ databases">
        <title>Resequencing data analysis of finger millet.</title>
        <authorList>
            <person name="Hatakeyama M."/>
            <person name="Aluri S."/>
            <person name="Balachadran M.T."/>
            <person name="Sivarajan S.R."/>
            <person name="Poveda L."/>
            <person name="Shimizu-Inatsugi R."/>
            <person name="Schlapbach R."/>
            <person name="Sreeman S.M."/>
            <person name="Shimizu K.K."/>
        </authorList>
    </citation>
    <scope>NUCLEOTIDE SEQUENCE</scope>
</reference>
<dbReference type="GO" id="GO:0005783">
    <property type="term" value="C:endoplasmic reticulum"/>
    <property type="evidence" value="ECO:0007669"/>
    <property type="project" value="TreeGrafter"/>
</dbReference>
<dbReference type="Proteomes" id="UP001054889">
    <property type="component" value="Unassembled WGS sequence"/>
</dbReference>
<evidence type="ECO:0000313" key="3">
    <source>
        <dbReference type="Proteomes" id="UP001054889"/>
    </source>
</evidence>
<comment type="caution">
    <text evidence="2">The sequence shown here is derived from an EMBL/GenBank/DDBJ whole genome shotgun (WGS) entry which is preliminary data.</text>
</comment>
<keyword evidence="3" id="KW-1185">Reference proteome</keyword>
<reference evidence="2" key="1">
    <citation type="journal article" date="2018" name="DNA Res.">
        <title>Multiple hybrid de novo genome assembly of finger millet, an orphan allotetraploid crop.</title>
        <authorList>
            <person name="Hatakeyama M."/>
            <person name="Aluri S."/>
            <person name="Balachadran M.T."/>
            <person name="Sivarajan S.R."/>
            <person name="Patrignani A."/>
            <person name="Gruter S."/>
            <person name="Poveda L."/>
            <person name="Shimizu-Inatsugi R."/>
            <person name="Baeten J."/>
            <person name="Francoijs K.J."/>
            <person name="Nataraja K.N."/>
            <person name="Reddy Y.A.N."/>
            <person name="Phadnis S."/>
            <person name="Ravikumar R.L."/>
            <person name="Schlapbach R."/>
            <person name="Sreeman S.M."/>
            <person name="Shimizu K.K."/>
        </authorList>
    </citation>
    <scope>NUCLEOTIDE SEQUENCE</scope>
</reference>
<sequence length="117" mass="13905">MDFSALCCNISNFSSIFISLVSEQPRILEKHFHDLQKKYGAVVAVDLVNTHGGEGRLYERYARSIEPILSEDIRFIHFDFHRICGHIHFERLSQLYDQLEDYLKKHRCVPKRYEMML</sequence>
<dbReference type="PANTHER" id="PTHR45662:SF2">
    <property type="entry name" value="PHOSPHATIDYLINOSITOL-3-PHOSPHATASE SAC1"/>
    <property type="match status" value="1"/>
</dbReference>